<dbReference type="AlphaFoldDB" id="A0A2A5WDX9"/>
<dbReference type="EMBL" id="NTJZ01000003">
    <property type="protein sequence ID" value="PDH34533.1"/>
    <property type="molecule type" value="Genomic_DNA"/>
</dbReference>
<evidence type="ECO:0000313" key="2">
    <source>
        <dbReference type="EMBL" id="PDH34533.1"/>
    </source>
</evidence>
<evidence type="ECO:0000313" key="3">
    <source>
        <dbReference type="Proteomes" id="UP000219329"/>
    </source>
</evidence>
<dbReference type="InterPro" id="IPR053136">
    <property type="entry name" value="UTP_pyrophosphatase-like"/>
</dbReference>
<evidence type="ECO:0000259" key="1">
    <source>
        <dbReference type="Pfam" id="PF01863"/>
    </source>
</evidence>
<dbReference type="PANTHER" id="PTHR30399:SF1">
    <property type="entry name" value="UTP PYROPHOSPHATASE"/>
    <property type="match status" value="1"/>
</dbReference>
<comment type="caution">
    <text evidence="2">The sequence shown here is derived from an EMBL/GenBank/DDBJ whole genome shotgun (WGS) entry which is preliminary data.</text>
</comment>
<dbReference type="PANTHER" id="PTHR30399">
    <property type="entry name" value="UNCHARACTERIZED PROTEIN YGJP"/>
    <property type="match status" value="1"/>
</dbReference>
<dbReference type="Pfam" id="PF01863">
    <property type="entry name" value="YgjP-like"/>
    <property type="match status" value="1"/>
</dbReference>
<dbReference type="Gene3D" id="3.30.2010.10">
    <property type="entry name" value="Metalloproteases ('zincins'), catalytic domain"/>
    <property type="match status" value="1"/>
</dbReference>
<protein>
    <recommendedName>
        <fullName evidence="1">YgjP-like metallopeptidase domain-containing protein</fullName>
    </recommendedName>
</protein>
<organism evidence="2 3">
    <name type="scientific">OM182 bacterium MED-G28</name>
    <dbReference type="NCBI Taxonomy" id="1986256"/>
    <lineage>
        <taxon>Bacteria</taxon>
        <taxon>Pseudomonadati</taxon>
        <taxon>Pseudomonadota</taxon>
        <taxon>Gammaproteobacteria</taxon>
        <taxon>OMG group</taxon>
        <taxon>OM182 clade</taxon>
    </lineage>
</organism>
<sequence length="244" mass="28780">MARSKVVPLNIGVGTTKISEPLQCEVLRSKRKTLALYIKKQKVVVRCPIRASTAEVNEFIGNNHDWIQERLHEERLLEQEILRIEKGATIFYRARELTIVFKEGRKKRILVNGDKFIIQGHKLNAAKAKIQVEEYLIDKASEYILPRARGLAQVIGVDQKITEIKLRKTKSKWGHCTSQGIIQYNWLIMLAPYSIIDYMITHEVCHLIHMDHSRRFWNLVESICPNYEDYIQWLKDHEHRFWFD</sequence>
<proteinExistence type="predicted"/>
<reference evidence="2 3" key="1">
    <citation type="submission" date="2017-08" db="EMBL/GenBank/DDBJ databases">
        <title>Fine stratification of microbial communities through a metagenomic profile of the photic zone.</title>
        <authorList>
            <person name="Haro-Moreno J.M."/>
            <person name="Lopez-Perez M."/>
            <person name="De La Torre J."/>
            <person name="Picazo A."/>
            <person name="Camacho A."/>
            <person name="Rodriguez-Valera F."/>
        </authorList>
    </citation>
    <scope>NUCLEOTIDE SEQUENCE [LARGE SCALE GENOMIC DNA]</scope>
    <source>
        <strain evidence="2">MED-G28</strain>
    </source>
</reference>
<dbReference type="CDD" id="cd07344">
    <property type="entry name" value="M48_yhfN_like"/>
    <property type="match status" value="1"/>
</dbReference>
<feature type="domain" description="YgjP-like metallopeptidase" evidence="1">
    <location>
        <begin position="32"/>
        <end position="237"/>
    </location>
</feature>
<accession>A0A2A5WDX9</accession>
<name>A0A2A5WDX9_9GAMM</name>
<gene>
    <name evidence="2" type="ORF">CNF02_04015</name>
</gene>
<dbReference type="InterPro" id="IPR002725">
    <property type="entry name" value="YgjP-like_metallopeptidase"/>
</dbReference>
<dbReference type="Proteomes" id="UP000219329">
    <property type="component" value="Unassembled WGS sequence"/>
</dbReference>